<dbReference type="GO" id="GO:0003838">
    <property type="term" value="F:sterol 24-C-methyltransferase activity"/>
    <property type="evidence" value="ECO:0000318"/>
    <property type="project" value="GO_Central"/>
</dbReference>
<dbReference type="SUPFAM" id="SSF53335">
    <property type="entry name" value="S-adenosyl-L-methionine-dependent methyltransferases"/>
    <property type="match status" value="1"/>
</dbReference>
<name>A0A1Y1HKF4_KLENI</name>
<dbReference type="PANTHER" id="PTHR44068">
    <property type="entry name" value="ZGC:194242"/>
    <property type="match status" value="1"/>
</dbReference>
<dbReference type="Gene3D" id="3.40.50.150">
    <property type="entry name" value="Vaccinia Virus protein VP39"/>
    <property type="match status" value="1"/>
</dbReference>
<accession>A0A1Y1HKF4</accession>
<dbReference type="InterPro" id="IPR029063">
    <property type="entry name" value="SAM-dependent_MTases_sf"/>
</dbReference>
<dbReference type="OMA" id="IANGWRD"/>
<dbReference type="InterPro" id="IPR025714">
    <property type="entry name" value="Methyltranfer_dom"/>
</dbReference>
<evidence type="ECO:0000259" key="3">
    <source>
        <dbReference type="Pfam" id="PF13847"/>
    </source>
</evidence>
<dbReference type="AlphaFoldDB" id="A0A1Y1HKF4"/>
<dbReference type="OrthoDB" id="10017101at2759"/>
<dbReference type="GO" id="GO:0016126">
    <property type="term" value="P:sterol biosynthetic process"/>
    <property type="evidence" value="ECO:0000318"/>
    <property type="project" value="GO_Central"/>
</dbReference>
<dbReference type="STRING" id="105231.A0A1Y1HKF4"/>
<keyword evidence="5" id="KW-1185">Reference proteome</keyword>
<dbReference type="InterPro" id="IPR050447">
    <property type="entry name" value="Erg6_SMT_methyltransf"/>
</dbReference>
<gene>
    <name evidence="4" type="ORF">KFL_000230430</name>
</gene>
<evidence type="ECO:0000313" key="4">
    <source>
        <dbReference type="EMBL" id="GAQ79065.1"/>
    </source>
</evidence>
<proteinExistence type="inferred from homology"/>
<evidence type="ECO:0000256" key="2">
    <source>
        <dbReference type="ARBA" id="ARBA00038188"/>
    </source>
</evidence>
<reference evidence="4 5" key="1">
    <citation type="journal article" date="2014" name="Nat. Commun.">
        <title>Klebsormidium flaccidum genome reveals primary factors for plant terrestrial adaptation.</title>
        <authorList>
            <person name="Hori K."/>
            <person name="Maruyama F."/>
            <person name="Fujisawa T."/>
            <person name="Togashi T."/>
            <person name="Yamamoto N."/>
            <person name="Seo M."/>
            <person name="Sato S."/>
            <person name="Yamada T."/>
            <person name="Mori H."/>
            <person name="Tajima N."/>
            <person name="Moriyama T."/>
            <person name="Ikeuchi M."/>
            <person name="Watanabe M."/>
            <person name="Wada H."/>
            <person name="Kobayashi K."/>
            <person name="Saito M."/>
            <person name="Masuda T."/>
            <person name="Sasaki-Sekimoto Y."/>
            <person name="Mashiguchi K."/>
            <person name="Awai K."/>
            <person name="Shimojima M."/>
            <person name="Masuda S."/>
            <person name="Iwai M."/>
            <person name="Nobusawa T."/>
            <person name="Narise T."/>
            <person name="Kondo S."/>
            <person name="Saito H."/>
            <person name="Sato R."/>
            <person name="Murakawa M."/>
            <person name="Ihara Y."/>
            <person name="Oshima-Yamada Y."/>
            <person name="Ohtaka K."/>
            <person name="Satoh M."/>
            <person name="Sonobe K."/>
            <person name="Ishii M."/>
            <person name="Ohtani R."/>
            <person name="Kanamori-Sato M."/>
            <person name="Honoki R."/>
            <person name="Miyazaki D."/>
            <person name="Mochizuki H."/>
            <person name="Umetsu J."/>
            <person name="Higashi K."/>
            <person name="Shibata D."/>
            <person name="Kamiya Y."/>
            <person name="Sato N."/>
            <person name="Nakamura Y."/>
            <person name="Tabata S."/>
            <person name="Ida S."/>
            <person name="Kurokawa K."/>
            <person name="Ohta H."/>
        </authorList>
    </citation>
    <scope>NUCLEOTIDE SEQUENCE [LARGE SCALE GENOMIC DNA]</scope>
    <source>
        <strain evidence="4 5">NIES-2285</strain>
    </source>
</reference>
<dbReference type="Pfam" id="PF13847">
    <property type="entry name" value="Methyltransf_31"/>
    <property type="match status" value="1"/>
</dbReference>
<protein>
    <recommendedName>
        <fullName evidence="3">Methyltransferase domain-containing protein</fullName>
    </recommendedName>
</protein>
<dbReference type="PANTHER" id="PTHR44068:SF1">
    <property type="entry name" value="HYPOTHETICAL LOC100005854"/>
    <property type="match status" value="1"/>
</dbReference>
<dbReference type="CDD" id="cd02440">
    <property type="entry name" value="AdoMet_MTases"/>
    <property type="match status" value="1"/>
</dbReference>
<organism evidence="4 5">
    <name type="scientific">Klebsormidium nitens</name>
    <name type="common">Green alga</name>
    <name type="synonym">Ulothrix nitens</name>
    <dbReference type="NCBI Taxonomy" id="105231"/>
    <lineage>
        <taxon>Eukaryota</taxon>
        <taxon>Viridiplantae</taxon>
        <taxon>Streptophyta</taxon>
        <taxon>Klebsormidiophyceae</taxon>
        <taxon>Klebsormidiales</taxon>
        <taxon>Klebsormidiaceae</taxon>
        <taxon>Klebsormidium</taxon>
    </lineage>
</organism>
<dbReference type="EMBL" id="DF236972">
    <property type="protein sequence ID" value="GAQ79065.1"/>
    <property type="molecule type" value="Genomic_DNA"/>
</dbReference>
<dbReference type="GO" id="GO:0005783">
    <property type="term" value="C:endoplasmic reticulum"/>
    <property type="evidence" value="ECO:0000318"/>
    <property type="project" value="GO_Central"/>
</dbReference>
<evidence type="ECO:0000256" key="1">
    <source>
        <dbReference type="ARBA" id="ARBA00022679"/>
    </source>
</evidence>
<comment type="similarity">
    <text evidence="2">Belongs to the class I-like SAM-binding methyltransferase superfamily. Erg6/SMT family.</text>
</comment>
<sequence>MIWIKPDTGSNFVILWANVHSYTIVRRRQVTSKRQREIVSAPNGSVWSTETLCTDMASGPPPPGSEVYTSGYDANLMKMQMAKTPEVQAAFLLPYLKPGQALLDCGCGPGGLSLGFARLVSPGGRVHGIDREAEMVQKANENAEAAGLADVAKFHQANAYSLPFADATYDVVTGWGLILYLSDPQKAIREMLRVLKPGGVIAFLSADWGGCLYTPETPGVVAAMQYFEKMMAKDGGDAHCGRKLKRMIAEAGLEPLHVGYRYDPNIISPDVGADFLAKHVTESVEKQGALEKGWTTKEEADAMLSGLEEFKSDPDAVFVVSFCEVAGRKPV</sequence>
<feature type="domain" description="Methyltransferase" evidence="3">
    <location>
        <begin position="97"/>
        <end position="216"/>
    </location>
</feature>
<keyword evidence="1" id="KW-0808">Transferase</keyword>
<dbReference type="Proteomes" id="UP000054558">
    <property type="component" value="Unassembled WGS sequence"/>
</dbReference>
<evidence type="ECO:0000313" key="5">
    <source>
        <dbReference type="Proteomes" id="UP000054558"/>
    </source>
</evidence>